<dbReference type="Proteomes" id="UP000460318">
    <property type="component" value="Unassembled WGS sequence"/>
</dbReference>
<dbReference type="EMBL" id="WUBI01000001">
    <property type="protein sequence ID" value="MWV42866.1"/>
    <property type="molecule type" value="Genomic_DNA"/>
</dbReference>
<proteinExistence type="predicted"/>
<reference evidence="2 3" key="1">
    <citation type="submission" date="2019-12" db="EMBL/GenBank/DDBJ databases">
        <title>Paenibacillus sp. nov., an endophytic bacterium isolated from the stem of Dendrobium.</title>
        <authorList>
            <person name="Zhao R."/>
        </authorList>
    </citation>
    <scope>NUCLEOTIDE SEQUENCE [LARGE SCALE GENOMIC DNA]</scope>
    <source>
        <strain evidence="2 3">HJL G12</strain>
    </source>
</reference>
<evidence type="ECO:0000313" key="3">
    <source>
        <dbReference type="Proteomes" id="UP000460318"/>
    </source>
</evidence>
<dbReference type="Pfam" id="PF22564">
    <property type="entry name" value="HAAS"/>
    <property type="match status" value="1"/>
</dbReference>
<keyword evidence="1" id="KW-0472">Membrane</keyword>
<comment type="caution">
    <text evidence="2">The sequence shown here is derived from an EMBL/GenBank/DDBJ whole genome shotgun (WGS) entry which is preliminary data.</text>
</comment>
<feature type="transmembrane region" description="Helical" evidence="1">
    <location>
        <begin position="104"/>
        <end position="124"/>
    </location>
</feature>
<protein>
    <submittedName>
        <fullName evidence="2">DUF1700 domain-containing protein</fullName>
    </submittedName>
</protein>
<dbReference type="RefSeq" id="WP_160496432.1">
    <property type="nucleotide sequence ID" value="NZ_WUBI01000001.1"/>
</dbReference>
<accession>A0A7X3IG80</accession>
<keyword evidence="3" id="KW-1185">Reference proteome</keyword>
<evidence type="ECO:0000313" key="2">
    <source>
        <dbReference type="EMBL" id="MWV42866.1"/>
    </source>
</evidence>
<keyword evidence="1" id="KW-0812">Transmembrane</keyword>
<keyword evidence="1" id="KW-1133">Transmembrane helix</keyword>
<gene>
    <name evidence="2" type="ORF">GRF59_04430</name>
</gene>
<evidence type="ECO:0000256" key="1">
    <source>
        <dbReference type="SAM" id="Phobius"/>
    </source>
</evidence>
<feature type="transmembrane region" description="Helical" evidence="1">
    <location>
        <begin position="145"/>
        <end position="166"/>
    </location>
</feature>
<dbReference type="AlphaFoldDB" id="A0A7X3IG80"/>
<sequence length="189" mass="20954">MISSHGRSYLEKLNRYLEKLPDTERQDAVMEIESHIAEGIANGQPEAVILSRLGDPRRLAKAYRSEHMAERMSVKSFKDLLTMIGFYCTTGLLSIMVIPVLATVAYGFGFCTILIVLAGILRTFGMTWINMNIGPGMEVPANYSLLFSAVVGAIVGGIAYFSWIGLKKYLAFLSARYRRSLPGGRSVNY</sequence>
<name>A0A7X3IG80_9BACL</name>
<organism evidence="2 3">
    <name type="scientific">Paenibacillus dendrobii</name>
    <dbReference type="NCBI Taxonomy" id="2691084"/>
    <lineage>
        <taxon>Bacteria</taxon>
        <taxon>Bacillati</taxon>
        <taxon>Bacillota</taxon>
        <taxon>Bacilli</taxon>
        <taxon>Bacillales</taxon>
        <taxon>Paenibacillaceae</taxon>
        <taxon>Paenibacillus</taxon>
    </lineage>
</organism>
<feature type="transmembrane region" description="Helical" evidence="1">
    <location>
        <begin position="80"/>
        <end position="98"/>
    </location>
</feature>